<reference evidence="3 4" key="1">
    <citation type="journal article" date="2016" name="Genome Announc.">
        <title>First Complete Genome Sequence of a Subdivision 6 Acidobacterium Strain.</title>
        <authorList>
            <person name="Huang S."/>
            <person name="Vieira S."/>
            <person name="Bunk B."/>
            <person name="Riedel T."/>
            <person name="Sproer C."/>
            <person name="Overmann J."/>
        </authorList>
    </citation>
    <scope>NUCLEOTIDE SEQUENCE [LARGE SCALE GENOMIC DNA]</scope>
    <source>
        <strain evidence="4">DSM 100886 HEG_-6_39</strain>
    </source>
</reference>
<reference evidence="4" key="2">
    <citation type="submission" date="2016-04" db="EMBL/GenBank/DDBJ databases">
        <title>First Complete Genome Sequence of a Subdivision 6 Acidobacterium.</title>
        <authorList>
            <person name="Huang S."/>
            <person name="Vieira S."/>
            <person name="Bunk B."/>
            <person name="Riedel T."/>
            <person name="Sproeer C."/>
            <person name="Overmann J."/>
        </authorList>
    </citation>
    <scope>NUCLEOTIDE SEQUENCE [LARGE SCALE GENOMIC DNA]</scope>
    <source>
        <strain evidence="4">DSM 100886 HEG_-6_39</strain>
    </source>
</reference>
<keyword evidence="4" id="KW-1185">Reference proteome</keyword>
<dbReference type="GO" id="GO:0008270">
    <property type="term" value="F:zinc ion binding"/>
    <property type="evidence" value="ECO:0007669"/>
    <property type="project" value="InterPro"/>
</dbReference>
<accession>A0A143PG61</accession>
<keyword evidence="3" id="KW-0121">Carboxypeptidase</keyword>
<keyword evidence="3" id="KW-0645">Protease</keyword>
<sequence precursor="true">MCLPRLPRWAAIACLSVLLAAFPHAQPAPAARESFDADFARSVREWTTAPEFLSPLVDQLPLVKGIPTPKGVLGYHVGTPKRLTKTDAALAYYRALEKASPRIRVTTIGKTDEGRDVTVVYIASEATLKNLATHTANLGRLADPRGLPEEDAKRLIAITPPMYHLMAGLHSAETGPPEMLMELAYRLVASETPLIRQIRERIIVSFTPASDPDGRDRYIDWYRKHMVDITEEKDRISGPPYWGKYIFHDNNRDINYSQVTMRAHLAWYLKTHPPVMHDLHESVPFLYTFSGQAPQNPNLDPIVYGELPTFANFEMMQLTKYGMPGVWTHGFVDMWSPGYLAFMSSNHNGLIRMYETFGNGGATTMKRKVAPPEGTGQTSREWYRPLPPYKEVTWSMRNNTNYMQTAVLSALQYASSFPDVLVENFYRKSRNSVEAGQKEAPYAYVVPAGQKDLTRVDLLVSLLQQQGIEVAKASGEITLSDGTYPAGSYVIKRNQPYGRLVKTLLEKQTFPDPSLRTYDDTGWTMGLMLQVEIKPTVDKKVLDAPVTRVTDLSRTGTVNGPSAPSAWVVAHHGSNDMVRLRLALGASTEVRAARVSFKVGEASYPAGSFLVPANAGTTFTDAVTRLGLEATGLASLPDVATVVVDLPRLAMFSTWGRTQEVGWVRHAFDTFGIAYELIYKERIRQGGLHQAYDVILIPSQATTGKSLVYDVERKAGPLAYRKDPQFPTLGAYGETDDVTGGMGLQGVMELEKFVEDGGVLITLGASSYMPAEFGLLPAVTANRPTGAFYAPGPIVQAEVLRAEHPIFFGYSKTTLPVRYANGPLFQVPEDDVADQVLMRFTGGDDGVLSGLMRGAAETRRRPAIIDTPVGKGRVVAFATNPCYRWQNHGEFGMLFNAAVLFWNDVPDKGATPAPAATAAAVGH</sequence>
<dbReference type="RefSeq" id="WP_110169489.1">
    <property type="nucleotide sequence ID" value="NZ_CP015136.1"/>
</dbReference>
<dbReference type="EMBL" id="CP015136">
    <property type="protein sequence ID" value="AMY07547.1"/>
    <property type="molecule type" value="Genomic_DNA"/>
</dbReference>
<dbReference type="Gene3D" id="3.40.50.880">
    <property type="match status" value="1"/>
</dbReference>
<feature type="signal peptide" evidence="1">
    <location>
        <begin position="1"/>
        <end position="25"/>
    </location>
</feature>
<evidence type="ECO:0000259" key="2">
    <source>
        <dbReference type="Pfam" id="PF00246"/>
    </source>
</evidence>
<dbReference type="Proteomes" id="UP000076079">
    <property type="component" value="Chromosome"/>
</dbReference>
<evidence type="ECO:0000256" key="1">
    <source>
        <dbReference type="SAM" id="SignalP"/>
    </source>
</evidence>
<proteinExistence type="predicted"/>
<dbReference type="InterPro" id="IPR029062">
    <property type="entry name" value="Class_I_gatase-like"/>
</dbReference>
<feature type="chain" id="PRO_5007511259" evidence="1">
    <location>
        <begin position="26"/>
        <end position="923"/>
    </location>
</feature>
<dbReference type="Pfam" id="PF00246">
    <property type="entry name" value="Peptidase_M14"/>
    <property type="match status" value="1"/>
</dbReference>
<dbReference type="AlphaFoldDB" id="A0A143PG61"/>
<evidence type="ECO:0000313" key="3">
    <source>
        <dbReference type="EMBL" id="AMY07547.1"/>
    </source>
</evidence>
<dbReference type="PATRIC" id="fig|1813736.3.peg.755"/>
<dbReference type="Gene3D" id="3.40.630.10">
    <property type="entry name" value="Zn peptidases"/>
    <property type="match status" value="1"/>
</dbReference>
<dbReference type="SUPFAM" id="SSF53187">
    <property type="entry name" value="Zn-dependent exopeptidases"/>
    <property type="match status" value="1"/>
</dbReference>
<evidence type="ECO:0000313" key="4">
    <source>
        <dbReference type="Proteomes" id="UP000076079"/>
    </source>
</evidence>
<keyword evidence="3" id="KW-0378">Hydrolase</keyword>
<organism evidence="3 4">
    <name type="scientific">Luteitalea pratensis</name>
    <dbReference type="NCBI Taxonomy" id="1855912"/>
    <lineage>
        <taxon>Bacteria</taxon>
        <taxon>Pseudomonadati</taxon>
        <taxon>Acidobacteriota</taxon>
        <taxon>Vicinamibacteria</taxon>
        <taxon>Vicinamibacterales</taxon>
        <taxon>Vicinamibacteraceae</taxon>
        <taxon>Luteitalea</taxon>
    </lineage>
</organism>
<protein>
    <submittedName>
        <fullName evidence="3">Zinc carboxypeptidase</fullName>
    </submittedName>
</protein>
<dbReference type="STRING" id="1855912.LuPra_00720"/>
<dbReference type="GO" id="GO:0004181">
    <property type="term" value="F:metallocarboxypeptidase activity"/>
    <property type="evidence" value="ECO:0007669"/>
    <property type="project" value="InterPro"/>
</dbReference>
<dbReference type="OrthoDB" id="9758209at2"/>
<dbReference type="InterPro" id="IPR000834">
    <property type="entry name" value="Peptidase_M14"/>
</dbReference>
<feature type="domain" description="Peptidase M14" evidence="2">
    <location>
        <begin position="91"/>
        <end position="219"/>
    </location>
</feature>
<dbReference type="GO" id="GO:0006508">
    <property type="term" value="P:proteolysis"/>
    <property type="evidence" value="ECO:0007669"/>
    <property type="project" value="InterPro"/>
</dbReference>
<gene>
    <name evidence="3" type="ORF">LuPra_00720</name>
</gene>
<dbReference type="KEGG" id="abac:LuPra_00720"/>
<keyword evidence="1" id="KW-0732">Signal</keyword>
<dbReference type="SUPFAM" id="SSF52317">
    <property type="entry name" value="Class I glutamine amidotransferase-like"/>
    <property type="match status" value="1"/>
</dbReference>
<name>A0A143PG61_LUTPR</name>